<comment type="similarity">
    <text evidence="1">Belongs to the zeta toxin family.</text>
</comment>
<comment type="catalytic activity">
    <reaction evidence="6">
        <text>UDP-N-acetyl-alpha-D-glucosamine + ATP = UDP-N-acetyl-alpha-D-glucosamine 3'-phosphate + ADP + H(+)</text>
        <dbReference type="Rhea" id="RHEA:32671"/>
        <dbReference type="ChEBI" id="CHEBI:15378"/>
        <dbReference type="ChEBI" id="CHEBI:30616"/>
        <dbReference type="ChEBI" id="CHEBI:57705"/>
        <dbReference type="ChEBI" id="CHEBI:64353"/>
        <dbReference type="ChEBI" id="CHEBI:456216"/>
        <dbReference type="EC" id="2.7.1.176"/>
    </reaction>
</comment>
<evidence type="ECO:0000256" key="2">
    <source>
        <dbReference type="ARBA" id="ARBA00011963"/>
    </source>
</evidence>
<evidence type="ECO:0000256" key="4">
    <source>
        <dbReference type="ARBA" id="ARBA00022840"/>
    </source>
</evidence>
<organism evidence="9 10">
    <name type="scientific">Nocardiopsis coralli</name>
    <dbReference type="NCBI Taxonomy" id="2772213"/>
    <lineage>
        <taxon>Bacteria</taxon>
        <taxon>Bacillati</taxon>
        <taxon>Actinomycetota</taxon>
        <taxon>Actinomycetes</taxon>
        <taxon>Streptosporangiales</taxon>
        <taxon>Nocardiopsidaceae</taxon>
        <taxon>Nocardiopsis</taxon>
    </lineage>
</organism>
<name>A0ABR9P381_9ACTN</name>
<dbReference type="Pfam" id="PF06414">
    <property type="entry name" value="Zeta_toxin"/>
    <property type="match status" value="1"/>
</dbReference>
<accession>A0ABR9P381</accession>
<dbReference type="RefSeq" id="WP_193120911.1">
    <property type="nucleotide sequence ID" value="NZ_JADBGI010000004.1"/>
</dbReference>
<feature type="region of interest" description="Disordered" evidence="7">
    <location>
        <begin position="1"/>
        <end position="51"/>
    </location>
</feature>
<reference evidence="9 10" key="1">
    <citation type="submission" date="2020-09" db="EMBL/GenBank/DDBJ databases">
        <title>Diversity and distribution of actinomycetes associated with coral in the coast of Hainan.</title>
        <authorList>
            <person name="Li F."/>
        </authorList>
    </citation>
    <scope>NUCLEOTIDE SEQUENCE [LARGE SCALE GENOMIC DNA]</scope>
    <source>
        <strain evidence="9 10">HNM0947</strain>
    </source>
</reference>
<evidence type="ECO:0000259" key="8">
    <source>
        <dbReference type="Pfam" id="PF06414"/>
    </source>
</evidence>
<comment type="caution">
    <text evidence="9">The sequence shown here is derived from an EMBL/GenBank/DDBJ whole genome shotgun (WGS) entry which is preliminary data.</text>
</comment>
<dbReference type="InterPro" id="IPR027417">
    <property type="entry name" value="P-loop_NTPase"/>
</dbReference>
<keyword evidence="3" id="KW-0547">Nucleotide-binding</keyword>
<protein>
    <recommendedName>
        <fullName evidence="5">UDP-N-acetylglucosamine kinase</fullName>
        <ecNumber evidence="2">2.7.1.176</ecNumber>
    </recommendedName>
    <alternativeName>
        <fullName evidence="5">UDP-N-acetylglucosamine kinase</fullName>
    </alternativeName>
</protein>
<dbReference type="SUPFAM" id="SSF52540">
    <property type="entry name" value="P-loop containing nucleoside triphosphate hydrolases"/>
    <property type="match status" value="1"/>
</dbReference>
<evidence type="ECO:0000313" key="10">
    <source>
        <dbReference type="Proteomes" id="UP000806528"/>
    </source>
</evidence>
<feature type="domain" description="Zeta toxin" evidence="8">
    <location>
        <begin position="33"/>
        <end position="228"/>
    </location>
</feature>
<proteinExistence type="inferred from homology"/>
<dbReference type="Gene3D" id="3.40.50.300">
    <property type="entry name" value="P-loop containing nucleotide triphosphate hydrolases"/>
    <property type="match status" value="1"/>
</dbReference>
<dbReference type="EC" id="2.7.1.176" evidence="2"/>
<keyword evidence="4" id="KW-0067">ATP-binding</keyword>
<gene>
    <name evidence="9" type="ORF">IDM40_06075</name>
</gene>
<feature type="compositionally biased region" description="Basic and acidic residues" evidence="7">
    <location>
        <begin position="1"/>
        <end position="20"/>
    </location>
</feature>
<evidence type="ECO:0000256" key="1">
    <source>
        <dbReference type="ARBA" id="ARBA00009104"/>
    </source>
</evidence>
<feature type="region of interest" description="Disordered" evidence="7">
    <location>
        <begin position="326"/>
        <end position="396"/>
    </location>
</feature>
<evidence type="ECO:0000256" key="7">
    <source>
        <dbReference type="SAM" id="MobiDB-lite"/>
    </source>
</evidence>
<sequence length="396" mass="43610">MIRPEDLDHEIRRQRDERIQELTPNRVPERGPGERPQFYIVGGQPGAGKSTTQERLFKTLPAGSVASYDGDDNAKIHPRYEKIMQVYGRGGQEAVSAELNNRGHSYHSEYMGRLRGEYGGPKYDVIASHPLGKQEHADAWVDDFRDQGYETTAVFVATHESNSRLGIAHRYQESRDDPDTAYGRWLDPALHDNFYRDGPDVAHDLESQAKVDHLFVVNRDGQVLHENHRDPDGTMVNDLGARNAITDERSRAPTPDEESRFEATVAYMRSTDPNIRLEPVDRETLATVDDAVEQREQLRNSVAGATPSASAPQVSIDDAIINQRRSTNAAQAGESTATRGTSAATPPFLAGQTRSTSGNARANATSGDHGSPFTSRPRTHGDAASSSNSAGPRKSR</sequence>
<feature type="compositionally biased region" description="Polar residues" evidence="7">
    <location>
        <begin position="352"/>
        <end position="376"/>
    </location>
</feature>
<evidence type="ECO:0000256" key="3">
    <source>
        <dbReference type="ARBA" id="ARBA00022741"/>
    </source>
</evidence>
<dbReference type="Proteomes" id="UP000806528">
    <property type="component" value="Unassembled WGS sequence"/>
</dbReference>
<keyword evidence="10" id="KW-1185">Reference proteome</keyword>
<feature type="compositionally biased region" description="Polar residues" evidence="7">
    <location>
        <begin position="326"/>
        <end position="344"/>
    </location>
</feature>
<evidence type="ECO:0000313" key="9">
    <source>
        <dbReference type="EMBL" id="MBE2998273.1"/>
    </source>
</evidence>
<evidence type="ECO:0000256" key="5">
    <source>
        <dbReference type="ARBA" id="ARBA00032897"/>
    </source>
</evidence>
<evidence type="ECO:0000256" key="6">
    <source>
        <dbReference type="ARBA" id="ARBA00048178"/>
    </source>
</evidence>
<dbReference type="InterPro" id="IPR010488">
    <property type="entry name" value="Zeta_toxin_domain"/>
</dbReference>
<dbReference type="EMBL" id="JADBGI010000004">
    <property type="protein sequence ID" value="MBE2998273.1"/>
    <property type="molecule type" value="Genomic_DNA"/>
</dbReference>